<dbReference type="NCBIfam" id="TIGR00658">
    <property type="entry name" value="orni_carb_tr"/>
    <property type="match status" value="1"/>
</dbReference>
<gene>
    <name evidence="4" type="ORF">METZ01_LOCUS41567</name>
</gene>
<dbReference type="GO" id="GO:0016597">
    <property type="term" value="F:amino acid binding"/>
    <property type="evidence" value="ECO:0007669"/>
    <property type="project" value="InterPro"/>
</dbReference>
<feature type="domain" description="Aspartate/ornithine carbamoyltransferase carbamoyl-P binding" evidence="3">
    <location>
        <begin position="5"/>
        <end position="148"/>
    </location>
</feature>
<dbReference type="FunFam" id="3.40.50.1370:FF:000008">
    <property type="entry name" value="Ornithine carbamoyltransferase"/>
    <property type="match status" value="1"/>
</dbReference>
<evidence type="ECO:0000313" key="4">
    <source>
        <dbReference type="EMBL" id="SUZ88713.1"/>
    </source>
</evidence>
<dbReference type="PANTHER" id="PTHR45753">
    <property type="entry name" value="ORNITHINE CARBAMOYLTRANSFERASE, MITOCHONDRIAL"/>
    <property type="match status" value="1"/>
</dbReference>
<protein>
    <recommendedName>
        <fullName evidence="5">Ornithine carbamoyltransferase</fullName>
    </recommendedName>
</protein>
<dbReference type="GO" id="GO:0042450">
    <property type="term" value="P:L-arginine biosynthetic process via ornithine"/>
    <property type="evidence" value="ECO:0007669"/>
    <property type="project" value="TreeGrafter"/>
</dbReference>
<dbReference type="SUPFAM" id="SSF53671">
    <property type="entry name" value="Aspartate/ornithine carbamoyltransferase"/>
    <property type="match status" value="1"/>
</dbReference>
<dbReference type="PANTHER" id="PTHR45753:SF3">
    <property type="entry name" value="ORNITHINE TRANSCARBAMYLASE, MITOCHONDRIAL"/>
    <property type="match status" value="1"/>
</dbReference>
<evidence type="ECO:0000259" key="2">
    <source>
        <dbReference type="Pfam" id="PF00185"/>
    </source>
</evidence>
<dbReference type="NCBIfam" id="NF001986">
    <property type="entry name" value="PRK00779.1"/>
    <property type="match status" value="1"/>
</dbReference>
<dbReference type="InterPro" id="IPR006131">
    <property type="entry name" value="Asp_carbamoyltransf_Asp/Orn-bd"/>
</dbReference>
<evidence type="ECO:0000259" key="3">
    <source>
        <dbReference type="Pfam" id="PF02729"/>
    </source>
</evidence>
<dbReference type="Pfam" id="PF02729">
    <property type="entry name" value="OTCace_N"/>
    <property type="match status" value="1"/>
</dbReference>
<reference evidence="4" key="1">
    <citation type="submission" date="2018-05" db="EMBL/GenBank/DDBJ databases">
        <authorList>
            <person name="Lanie J.A."/>
            <person name="Ng W.-L."/>
            <person name="Kazmierczak K.M."/>
            <person name="Andrzejewski T.M."/>
            <person name="Davidsen T.M."/>
            <person name="Wayne K.J."/>
            <person name="Tettelin H."/>
            <person name="Glass J.I."/>
            <person name="Rusch D."/>
            <person name="Podicherti R."/>
            <person name="Tsui H.-C.T."/>
            <person name="Winkler M.E."/>
        </authorList>
    </citation>
    <scope>NUCLEOTIDE SEQUENCE</scope>
</reference>
<evidence type="ECO:0008006" key="5">
    <source>
        <dbReference type="Google" id="ProtNLM"/>
    </source>
</evidence>
<dbReference type="AlphaFoldDB" id="A0A381RHT1"/>
<dbReference type="GO" id="GO:0019240">
    <property type="term" value="P:citrulline biosynthetic process"/>
    <property type="evidence" value="ECO:0007669"/>
    <property type="project" value="TreeGrafter"/>
</dbReference>
<organism evidence="4">
    <name type="scientific">marine metagenome</name>
    <dbReference type="NCBI Taxonomy" id="408172"/>
    <lineage>
        <taxon>unclassified sequences</taxon>
        <taxon>metagenomes</taxon>
        <taxon>ecological metagenomes</taxon>
    </lineage>
</organism>
<dbReference type="InterPro" id="IPR002292">
    <property type="entry name" value="Orn/put_carbamltrans"/>
</dbReference>
<dbReference type="Gene3D" id="3.40.50.1370">
    <property type="entry name" value="Aspartate/ornithine carbamoyltransferase"/>
    <property type="match status" value="2"/>
</dbReference>
<dbReference type="PRINTS" id="PR00102">
    <property type="entry name" value="OTCASE"/>
</dbReference>
<feature type="domain" description="Aspartate/ornithine carbamoyltransferase Asp/Orn-binding" evidence="2">
    <location>
        <begin position="154"/>
        <end position="308"/>
    </location>
</feature>
<evidence type="ECO:0000256" key="1">
    <source>
        <dbReference type="ARBA" id="ARBA00022679"/>
    </source>
</evidence>
<keyword evidence="1" id="KW-0808">Transferase</keyword>
<accession>A0A381RHT1</accession>
<dbReference type="PRINTS" id="PR00100">
    <property type="entry name" value="AOTCASE"/>
</dbReference>
<dbReference type="InterPro" id="IPR036901">
    <property type="entry name" value="Asp/Orn_carbamoylTrfase_sf"/>
</dbReference>
<dbReference type="InterPro" id="IPR006130">
    <property type="entry name" value="Asp/Orn_carbamoylTrfase"/>
</dbReference>
<dbReference type="EMBL" id="UINC01001783">
    <property type="protein sequence ID" value="SUZ88713.1"/>
    <property type="molecule type" value="Genomic_DNA"/>
</dbReference>
<dbReference type="Pfam" id="PF00185">
    <property type="entry name" value="OTCace"/>
    <property type="match status" value="1"/>
</dbReference>
<proteinExistence type="predicted"/>
<dbReference type="GO" id="GO:0004585">
    <property type="term" value="F:ornithine carbamoyltransferase activity"/>
    <property type="evidence" value="ECO:0007669"/>
    <property type="project" value="UniProtKB-ARBA"/>
</dbReference>
<sequence length="313" mass="33803">MRTKRDFLSVTDLTPAETRNLLERAGKSKSQSKVYVGGDSDRPLAGKTVAILFDKPSLRTRVSFQVGIQQLGGYSVFLGQQEVGLGNREPVSDVANVLSGYVDCIVARISDHQLLVDLAKHASVPVVNALSDVEHPCQIMADLLTIYEHKGSLDGLSLAYVGDGNNVARSLCLALPAVGMNFTSASPRGYNLDEASVQIARARANGSSVQVRILTDPAEAVAGADVVYTDVWASMGQEAETAARQSVFHGYTVDPELMERANSGALFMHDMPAHYGEEVPPGMLEHRQSVAFPQAHNRLHAQKTILEFLLSES</sequence>
<name>A0A381RHT1_9ZZZZ</name>
<dbReference type="InterPro" id="IPR006132">
    <property type="entry name" value="Asp/Orn_carbamoyltranf_P-bd"/>
</dbReference>